<evidence type="ECO:0000313" key="2">
    <source>
        <dbReference type="Proteomes" id="UP000006238"/>
    </source>
</evidence>
<evidence type="ECO:0008006" key="3">
    <source>
        <dbReference type="Google" id="ProtNLM"/>
    </source>
</evidence>
<dbReference type="RefSeq" id="WP_005604688.1">
    <property type="nucleotide sequence ID" value="NZ_GG663525.1"/>
</dbReference>
<dbReference type="eggNOG" id="ENOG5033C1J">
    <property type="taxonomic scope" value="Bacteria"/>
</dbReference>
<gene>
    <name evidence="1" type="ORF">BUTYVIB_02481</name>
</gene>
<accession>D4S2W9</accession>
<comment type="caution">
    <text evidence="1">The sequence shown here is derived from an EMBL/GenBank/DDBJ whole genome shotgun (WGS) entry which is preliminary data.</text>
</comment>
<dbReference type="GeneID" id="98917101"/>
<dbReference type="Pfam" id="PF10704">
    <property type="entry name" value="DUF2508"/>
    <property type="match status" value="1"/>
</dbReference>
<organism evidence="1 2">
    <name type="scientific">Eshraghiella crossota DSM 2876</name>
    <dbReference type="NCBI Taxonomy" id="511680"/>
    <lineage>
        <taxon>Bacteria</taxon>
        <taxon>Bacillati</taxon>
        <taxon>Bacillota</taxon>
        <taxon>Clostridia</taxon>
        <taxon>Lachnospirales</taxon>
        <taxon>Lachnospiraceae</taxon>
        <taxon>Eshraghiella</taxon>
    </lineage>
</organism>
<dbReference type="InterPro" id="IPR019644">
    <property type="entry name" value="DUF2508"/>
</dbReference>
<dbReference type="EMBL" id="ABWN01000042">
    <property type="protein sequence ID" value="EFF67398.1"/>
    <property type="molecule type" value="Genomic_DNA"/>
</dbReference>
<dbReference type="AlphaFoldDB" id="D4S2W9"/>
<proteinExistence type="predicted"/>
<dbReference type="HOGENOM" id="CLU_175291_2_0_9"/>
<evidence type="ECO:0000313" key="1">
    <source>
        <dbReference type="EMBL" id="EFF67398.1"/>
    </source>
</evidence>
<keyword evidence="2" id="KW-1185">Reference proteome</keyword>
<sequence length="75" mass="8806">MKKRKTSVNYEEKYLLSELKSTRNALAAAYSNFDYALDPYLIDSSIYELNSVQKRYMFLLERAKESNVEIPAEML</sequence>
<dbReference type="Proteomes" id="UP000006238">
    <property type="component" value="Unassembled WGS sequence"/>
</dbReference>
<name>D4S2W9_9FIRM</name>
<reference evidence="1 2" key="1">
    <citation type="submission" date="2010-02" db="EMBL/GenBank/DDBJ databases">
        <authorList>
            <person name="Weinstock G."/>
            <person name="Sodergren E."/>
            <person name="Clifton S."/>
            <person name="Fulton L."/>
            <person name="Fulton B."/>
            <person name="Courtney L."/>
            <person name="Fronick C."/>
            <person name="Harrison M."/>
            <person name="Strong C."/>
            <person name="Farmer C."/>
            <person name="Delahaunty K."/>
            <person name="Markovic C."/>
            <person name="Hall O."/>
            <person name="Minx P."/>
            <person name="Tomlinson C."/>
            <person name="Mitreva M."/>
            <person name="Nelson J."/>
            <person name="Hou S."/>
            <person name="Wollam A."/>
            <person name="Pepin K.H."/>
            <person name="Johnson M."/>
            <person name="Bhonagiri V."/>
            <person name="Zhang X."/>
            <person name="Suruliraj S."/>
            <person name="Warren W."/>
            <person name="Chinwalla A."/>
            <person name="Mardis E.R."/>
            <person name="Wilson R.K."/>
        </authorList>
    </citation>
    <scope>NUCLEOTIDE SEQUENCE [LARGE SCALE GENOMIC DNA]</scope>
    <source>
        <strain evidence="1 2">DSM 2876</strain>
    </source>
</reference>
<protein>
    <recommendedName>
        <fullName evidence="3">DUF2508 domain-containing protein</fullName>
    </recommendedName>
</protein>